<dbReference type="Gene3D" id="3.50.50.60">
    <property type="entry name" value="FAD/NAD(P)-binding domain"/>
    <property type="match status" value="2"/>
</dbReference>
<keyword evidence="3" id="KW-0274">FAD</keyword>
<dbReference type="GO" id="GO:0005737">
    <property type="term" value="C:cytoplasm"/>
    <property type="evidence" value="ECO:0007669"/>
    <property type="project" value="TreeGrafter"/>
</dbReference>
<dbReference type="Pfam" id="PF14759">
    <property type="entry name" value="Reductase_C"/>
    <property type="match status" value="1"/>
</dbReference>
<dbReference type="STRING" id="417102.CA982_03640"/>
<keyword evidence="4" id="KW-0560">Oxidoreductase</keyword>
<dbReference type="SUPFAM" id="SSF55424">
    <property type="entry name" value="FAD/NAD-linked reductases, dimerisation (C-terminal) domain"/>
    <property type="match status" value="1"/>
</dbReference>
<comment type="caution">
    <text evidence="7">The sequence shown here is derived from an EMBL/GenBank/DDBJ whole genome shotgun (WGS) entry which is preliminary data.</text>
</comment>
<dbReference type="InterPro" id="IPR036188">
    <property type="entry name" value="FAD/NAD-bd_sf"/>
</dbReference>
<dbReference type="PRINTS" id="PR00368">
    <property type="entry name" value="FADPNR"/>
</dbReference>
<feature type="domain" description="FAD/NAD(P)-binding" evidence="5">
    <location>
        <begin position="8"/>
        <end position="303"/>
    </location>
</feature>
<reference evidence="7 8" key="1">
    <citation type="submission" date="2017-05" db="EMBL/GenBank/DDBJ databases">
        <title>Biotechnological potential of actinobacteria isolated from South African environments.</title>
        <authorList>
            <person name="Le Roes-Hill M."/>
            <person name="Prins A."/>
            <person name="Durrell K.A."/>
        </authorList>
    </citation>
    <scope>NUCLEOTIDE SEQUENCE [LARGE SCALE GENOMIC DNA]</scope>
    <source>
        <strain evidence="7">BS2</strain>
    </source>
</reference>
<dbReference type="Pfam" id="PF07992">
    <property type="entry name" value="Pyr_redox_2"/>
    <property type="match status" value="1"/>
</dbReference>
<evidence type="ECO:0000256" key="4">
    <source>
        <dbReference type="ARBA" id="ARBA00023002"/>
    </source>
</evidence>
<evidence type="ECO:0000259" key="6">
    <source>
        <dbReference type="Pfam" id="PF14759"/>
    </source>
</evidence>
<evidence type="ECO:0000256" key="2">
    <source>
        <dbReference type="ARBA" id="ARBA00022630"/>
    </source>
</evidence>
<organism evidence="7 8">
    <name type="scientific">Gordonia lacunae</name>
    <dbReference type="NCBI Taxonomy" id="417102"/>
    <lineage>
        <taxon>Bacteria</taxon>
        <taxon>Bacillati</taxon>
        <taxon>Actinomycetota</taxon>
        <taxon>Actinomycetes</taxon>
        <taxon>Mycobacteriales</taxon>
        <taxon>Gordoniaceae</taxon>
        <taxon>Gordonia</taxon>
    </lineage>
</organism>
<dbReference type="GO" id="GO:0016651">
    <property type="term" value="F:oxidoreductase activity, acting on NAD(P)H"/>
    <property type="evidence" value="ECO:0007669"/>
    <property type="project" value="TreeGrafter"/>
</dbReference>
<dbReference type="RefSeq" id="WP_086533992.1">
    <property type="nucleotide sequence ID" value="NZ_NGFO01000003.1"/>
</dbReference>
<dbReference type="Proteomes" id="UP000194632">
    <property type="component" value="Unassembled WGS sequence"/>
</dbReference>
<dbReference type="PANTHER" id="PTHR43557:SF2">
    <property type="entry name" value="RIESKE DOMAIN-CONTAINING PROTEIN-RELATED"/>
    <property type="match status" value="1"/>
</dbReference>
<sequence>MSAAAPEHVVVVGASLAGLRAVQTAREVGFTGRLTLIGDEIHLPYDRPPLSKEYLAAGPLTTAHEFPGTADLTEVLAIDLKINTCATGLDPMSREVHTRDGSIGFDSLLIATGVRARRLPGTEHLAGVHVLRDLDDAHAIRNGLDAGARVVIIGAGFIGAEVASAAVKRGLEPIILEAAPTPLVRAVGEAGGTGLARLHARHGVDLRCGVAVSELLGDERVEAVRLADGTEIPADLVVVGIGADPATDWLTDSGLRLDNGVVCDETLRAHEKVWAAGDVARWTNPLFDSPMRLEHWTNAGEQAVHAMENLLAPADATPYQHVPYFWSDWYGHRIQFAGLPVGEPHIVSGDWDSDEVVALYRDGDRLIGALAVNRRGDIMKYRVQISRRGSCYAAMAFAAKRNAAAATSA</sequence>
<gene>
    <name evidence="7" type="ORF">CA982_03640</name>
</gene>
<dbReference type="OrthoDB" id="3568330at2"/>
<dbReference type="InterPro" id="IPR023753">
    <property type="entry name" value="FAD/NAD-binding_dom"/>
</dbReference>
<proteinExistence type="predicted"/>
<evidence type="ECO:0000313" key="8">
    <source>
        <dbReference type="Proteomes" id="UP000194632"/>
    </source>
</evidence>
<keyword evidence="2" id="KW-0285">Flavoprotein</keyword>
<dbReference type="EMBL" id="NGFO01000003">
    <property type="protein sequence ID" value="OUC80298.1"/>
    <property type="molecule type" value="Genomic_DNA"/>
</dbReference>
<dbReference type="SUPFAM" id="SSF51905">
    <property type="entry name" value="FAD/NAD(P)-binding domain"/>
    <property type="match status" value="1"/>
</dbReference>
<dbReference type="InterPro" id="IPR016156">
    <property type="entry name" value="FAD/NAD-linked_Rdtase_dimer_sf"/>
</dbReference>
<keyword evidence="8" id="KW-1185">Reference proteome</keyword>
<evidence type="ECO:0000259" key="5">
    <source>
        <dbReference type="Pfam" id="PF07992"/>
    </source>
</evidence>
<feature type="domain" description="Reductase C-terminal" evidence="6">
    <location>
        <begin position="324"/>
        <end position="394"/>
    </location>
</feature>
<comment type="cofactor">
    <cofactor evidence="1">
        <name>FAD</name>
        <dbReference type="ChEBI" id="CHEBI:57692"/>
    </cofactor>
</comment>
<dbReference type="InterPro" id="IPR050446">
    <property type="entry name" value="FAD-oxidoreductase/Apoptosis"/>
</dbReference>
<name>A0A243QEW0_9ACTN</name>
<evidence type="ECO:0000256" key="3">
    <source>
        <dbReference type="ARBA" id="ARBA00022827"/>
    </source>
</evidence>
<evidence type="ECO:0000313" key="7">
    <source>
        <dbReference type="EMBL" id="OUC80298.1"/>
    </source>
</evidence>
<dbReference type="AlphaFoldDB" id="A0A243QEW0"/>
<dbReference type="InterPro" id="IPR028202">
    <property type="entry name" value="Reductase_C"/>
</dbReference>
<dbReference type="PANTHER" id="PTHR43557">
    <property type="entry name" value="APOPTOSIS-INDUCING FACTOR 1"/>
    <property type="match status" value="1"/>
</dbReference>
<dbReference type="Gene3D" id="3.30.390.30">
    <property type="match status" value="1"/>
</dbReference>
<evidence type="ECO:0000256" key="1">
    <source>
        <dbReference type="ARBA" id="ARBA00001974"/>
    </source>
</evidence>
<protein>
    <submittedName>
        <fullName evidence="7">FAD-dependent oxidoreductase</fullName>
    </submittedName>
</protein>
<dbReference type="PRINTS" id="PR00411">
    <property type="entry name" value="PNDRDTASEI"/>
</dbReference>
<accession>A0A243QEW0</accession>